<evidence type="ECO:0000313" key="3">
    <source>
        <dbReference type="Proteomes" id="UP001396334"/>
    </source>
</evidence>
<name>A0ABR2PVL7_9ROSI</name>
<organism evidence="2 3">
    <name type="scientific">Hibiscus sabdariffa</name>
    <name type="common">roselle</name>
    <dbReference type="NCBI Taxonomy" id="183260"/>
    <lineage>
        <taxon>Eukaryota</taxon>
        <taxon>Viridiplantae</taxon>
        <taxon>Streptophyta</taxon>
        <taxon>Embryophyta</taxon>
        <taxon>Tracheophyta</taxon>
        <taxon>Spermatophyta</taxon>
        <taxon>Magnoliopsida</taxon>
        <taxon>eudicotyledons</taxon>
        <taxon>Gunneridae</taxon>
        <taxon>Pentapetalae</taxon>
        <taxon>rosids</taxon>
        <taxon>malvids</taxon>
        <taxon>Malvales</taxon>
        <taxon>Malvaceae</taxon>
        <taxon>Malvoideae</taxon>
        <taxon>Hibiscus</taxon>
    </lineage>
</organism>
<keyword evidence="1" id="KW-1133">Transmembrane helix</keyword>
<dbReference type="EMBL" id="JBBPBN010000050">
    <property type="protein sequence ID" value="KAK8992403.1"/>
    <property type="molecule type" value="Genomic_DNA"/>
</dbReference>
<comment type="caution">
    <text evidence="2">The sequence shown here is derived from an EMBL/GenBank/DDBJ whole genome shotgun (WGS) entry which is preliminary data.</text>
</comment>
<gene>
    <name evidence="2" type="ORF">V6N11_048485</name>
</gene>
<accession>A0ABR2PVL7</accession>
<feature type="transmembrane region" description="Helical" evidence="1">
    <location>
        <begin position="21"/>
        <end position="44"/>
    </location>
</feature>
<protein>
    <submittedName>
        <fullName evidence="2">Uncharacterized protein</fullName>
    </submittedName>
</protein>
<feature type="transmembrane region" description="Helical" evidence="1">
    <location>
        <begin position="75"/>
        <end position="92"/>
    </location>
</feature>
<dbReference type="Proteomes" id="UP001396334">
    <property type="component" value="Unassembled WGS sequence"/>
</dbReference>
<keyword evidence="1" id="KW-0812">Transmembrane</keyword>
<keyword evidence="1" id="KW-0472">Membrane</keyword>
<reference evidence="2 3" key="1">
    <citation type="journal article" date="2024" name="G3 (Bethesda)">
        <title>Genome assembly of Hibiscus sabdariffa L. provides insights into metabolisms of medicinal natural products.</title>
        <authorList>
            <person name="Kim T."/>
        </authorList>
    </citation>
    <scope>NUCLEOTIDE SEQUENCE [LARGE SCALE GENOMIC DNA]</scope>
    <source>
        <strain evidence="2">TK-2024</strain>
        <tissue evidence="2">Old leaves</tissue>
    </source>
</reference>
<proteinExistence type="predicted"/>
<evidence type="ECO:0000313" key="2">
    <source>
        <dbReference type="EMBL" id="KAK8992403.1"/>
    </source>
</evidence>
<sequence>MSRRSRVRAPPGPLFTTLKTSFWFGFSSIPVLLVCLFFLTTLAFCTNCQPDLLAFSSAAASLQKSCCIDVSLKEMNVYSFGISLVVPVISILHNRKTFKPKPNVFDAPLEMFICSSIVLPFTLF</sequence>
<evidence type="ECO:0000256" key="1">
    <source>
        <dbReference type="SAM" id="Phobius"/>
    </source>
</evidence>
<keyword evidence="3" id="KW-1185">Reference proteome</keyword>